<dbReference type="AlphaFoldDB" id="I0IMV5"/>
<reference evidence="8" key="2">
    <citation type="submission" date="2012-03" db="EMBL/GenBank/DDBJ databases">
        <title>The complete genome sequence of the pioneer microbe on fresh volcanic deposit, Leptospirillum ferrooxidans strain C2-3.</title>
        <authorList>
            <person name="Fujimura R."/>
            <person name="Sato Y."/>
            <person name="Nishizawa T."/>
            <person name="Nanba K."/>
            <person name="Oshima K."/>
            <person name="Hattori M."/>
            <person name="Kamijo T."/>
            <person name="Ohta H."/>
        </authorList>
    </citation>
    <scope>NUCLEOTIDE SEQUENCE [LARGE SCALE GENOMIC DNA]</scope>
    <source>
        <strain evidence="8">C2-3</strain>
    </source>
</reference>
<dbReference type="Proteomes" id="UP000007382">
    <property type="component" value="Chromosome"/>
</dbReference>
<organism evidence="7 8">
    <name type="scientific">Leptospirillum ferrooxidans (strain C2-3)</name>
    <dbReference type="NCBI Taxonomy" id="1162668"/>
    <lineage>
        <taxon>Bacteria</taxon>
        <taxon>Pseudomonadati</taxon>
        <taxon>Nitrospirota</taxon>
        <taxon>Nitrospiria</taxon>
        <taxon>Nitrospirales</taxon>
        <taxon>Nitrospiraceae</taxon>
        <taxon>Leptospirillum</taxon>
    </lineage>
</organism>
<evidence type="ECO:0000313" key="7">
    <source>
        <dbReference type="EMBL" id="BAM06604.1"/>
    </source>
</evidence>
<dbReference type="EMBL" id="AP012342">
    <property type="protein sequence ID" value="BAM06604.1"/>
    <property type="molecule type" value="Genomic_DNA"/>
</dbReference>
<evidence type="ECO:0000256" key="5">
    <source>
        <dbReference type="ARBA" id="ARBA00035492"/>
    </source>
</evidence>
<dbReference type="InterPro" id="IPR016082">
    <property type="entry name" value="Ribosomal_uL30_ferredoxin-like"/>
</dbReference>
<dbReference type="HOGENOM" id="CLU_131047_1_3_0"/>
<protein>
    <recommendedName>
        <fullName evidence="5">50S ribosomal protein L30</fullName>
    </recommendedName>
</protein>
<sequence>MNNPPQNLEITLKRSLIGVPLKVKKVALAIGLSKPNQTVTRVDHPTIQGMIFKIQHLIEVKTV</sequence>
<evidence type="ECO:0000256" key="1">
    <source>
        <dbReference type="ARBA" id="ARBA00007594"/>
    </source>
</evidence>
<feature type="domain" description="Large ribosomal subunit protein uL30-like ferredoxin-like fold" evidence="6">
    <location>
        <begin position="9"/>
        <end position="58"/>
    </location>
</feature>
<comment type="similarity">
    <text evidence="1">Belongs to the universal ribosomal protein uL30 family.</text>
</comment>
<dbReference type="HAMAP" id="MF_01371_B">
    <property type="entry name" value="Ribosomal_uL30_B"/>
    <property type="match status" value="1"/>
</dbReference>
<gene>
    <name evidence="7" type="ordered locus">LFE_0900</name>
</gene>
<reference evidence="7 8" key="1">
    <citation type="journal article" date="2012" name="J. Bacteriol.">
        <title>Complete Genome Sequence of Leptospirillum ferrooxidans Strain C2-3, Isolated from a Fresh Volcanic Ash Deposit on the Island of Miyake, Japan.</title>
        <authorList>
            <person name="Fujimura R."/>
            <person name="Sato Y."/>
            <person name="Nishizawa T."/>
            <person name="Oshima K."/>
            <person name="Kim S.-W."/>
            <person name="Hattori M."/>
            <person name="Kamijo T."/>
            <person name="Ohta H."/>
        </authorList>
    </citation>
    <scope>NUCLEOTIDE SEQUENCE [LARGE SCALE GENOMIC DNA]</scope>
    <source>
        <strain evidence="7 8">C2-3</strain>
    </source>
</reference>
<dbReference type="OrthoDB" id="9813104at2"/>
<dbReference type="GO" id="GO:0003735">
    <property type="term" value="F:structural constituent of ribosome"/>
    <property type="evidence" value="ECO:0007669"/>
    <property type="project" value="InterPro"/>
</dbReference>
<dbReference type="InterPro" id="IPR036919">
    <property type="entry name" value="Ribo_uL30_ferredoxin-like_sf"/>
</dbReference>
<dbReference type="NCBIfam" id="TIGR01308">
    <property type="entry name" value="rpmD_bact"/>
    <property type="match status" value="1"/>
</dbReference>
<evidence type="ECO:0000259" key="6">
    <source>
        <dbReference type="Pfam" id="PF00327"/>
    </source>
</evidence>
<keyword evidence="8" id="KW-1185">Reference proteome</keyword>
<evidence type="ECO:0000256" key="3">
    <source>
        <dbReference type="ARBA" id="ARBA00022980"/>
    </source>
</evidence>
<dbReference type="RefSeq" id="WP_014449095.1">
    <property type="nucleotide sequence ID" value="NC_017094.1"/>
</dbReference>
<dbReference type="GO" id="GO:0006412">
    <property type="term" value="P:translation"/>
    <property type="evidence" value="ECO:0007669"/>
    <property type="project" value="InterPro"/>
</dbReference>
<dbReference type="Pfam" id="PF00327">
    <property type="entry name" value="Ribosomal_L30"/>
    <property type="match status" value="1"/>
</dbReference>
<evidence type="ECO:0000256" key="4">
    <source>
        <dbReference type="ARBA" id="ARBA00023274"/>
    </source>
</evidence>
<dbReference type="InterPro" id="IPR005996">
    <property type="entry name" value="Ribosomal_uL30_bac-type"/>
</dbReference>
<dbReference type="PIRSF" id="PIRSF002211">
    <property type="entry name" value="Ribosomal_L30_bac-type"/>
    <property type="match status" value="1"/>
</dbReference>
<dbReference type="GO" id="GO:0022625">
    <property type="term" value="C:cytosolic large ribosomal subunit"/>
    <property type="evidence" value="ECO:0007669"/>
    <property type="project" value="TreeGrafter"/>
</dbReference>
<dbReference type="Gene3D" id="3.30.1390.20">
    <property type="entry name" value="Ribosomal protein L30, ferredoxin-like fold domain"/>
    <property type="match status" value="1"/>
</dbReference>
<keyword evidence="3" id="KW-0689">Ribosomal protein</keyword>
<name>I0IMV5_LEPFC</name>
<dbReference type="PANTHER" id="PTHR15892">
    <property type="entry name" value="MITOCHONDRIAL RIBOSOMAL PROTEIN L30"/>
    <property type="match status" value="1"/>
</dbReference>
<dbReference type="CDD" id="cd01658">
    <property type="entry name" value="Ribosomal_L30"/>
    <property type="match status" value="1"/>
</dbReference>
<evidence type="ECO:0000313" key="8">
    <source>
        <dbReference type="Proteomes" id="UP000007382"/>
    </source>
</evidence>
<keyword evidence="4" id="KW-0687">Ribonucleoprotein</keyword>
<comment type="subunit">
    <text evidence="2">Part of the 50S ribosomal subunit.</text>
</comment>
<accession>I0IMV5</accession>
<dbReference type="PANTHER" id="PTHR15892:SF2">
    <property type="entry name" value="LARGE RIBOSOMAL SUBUNIT PROTEIN UL30M"/>
    <property type="match status" value="1"/>
</dbReference>
<proteinExistence type="inferred from homology"/>
<dbReference type="STRING" id="1162668.LFE_0900"/>
<dbReference type="eggNOG" id="COG1841">
    <property type="taxonomic scope" value="Bacteria"/>
</dbReference>
<dbReference type="SUPFAM" id="SSF55129">
    <property type="entry name" value="Ribosomal protein L30p/L7e"/>
    <property type="match status" value="1"/>
</dbReference>
<dbReference type="KEGG" id="lfc:LFE_0900"/>
<evidence type="ECO:0000256" key="2">
    <source>
        <dbReference type="ARBA" id="ARBA00011838"/>
    </source>
</evidence>